<dbReference type="Pfam" id="PF20730">
    <property type="entry name" value="YetF_N"/>
    <property type="match status" value="1"/>
</dbReference>
<keyword evidence="3" id="KW-1003">Cell membrane</keyword>
<reference evidence="10 11" key="1">
    <citation type="submission" date="2016-01" db="EMBL/GenBank/DDBJ databases">
        <title>Genome sequence of Clostridium neopropionicum X4, DSM-3847.</title>
        <authorList>
            <person name="Poehlein A."/>
            <person name="Beck M.H."/>
            <person name="Bengelsdorf F.R."/>
            <person name="Daniel R."/>
            <person name="Duerre P."/>
        </authorList>
    </citation>
    <scope>NUCLEOTIDE SEQUENCE [LARGE SCALE GENOMIC DNA]</scope>
    <source>
        <strain evidence="10 11">DSM-3847</strain>
    </source>
</reference>
<gene>
    <name evidence="10" type="ORF">CLNEO_24070</name>
</gene>
<dbReference type="InterPro" id="IPR007353">
    <property type="entry name" value="DUF421"/>
</dbReference>
<evidence type="ECO:0000313" key="10">
    <source>
        <dbReference type="EMBL" id="KXL52242.1"/>
    </source>
</evidence>
<dbReference type="PANTHER" id="PTHR34582:SF6">
    <property type="entry name" value="UPF0702 TRANSMEMBRANE PROTEIN YCAP"/>
    <property type="match status" value="1"/>
</dbReference>
<proteinExistence type="inferred from homology"/>
<feature type="domain" description="YetF C-terminal" evidence="8">
    <location>
        <begin position="81"/>
        <end position="213"/>
    </location>
</feature>
<evidence type="ECO:0000256" key="6">
    <source>
        <dbReference type="ARBA" id="ARBA00023136"/>
    </source>
</evidence>
<dbReference type="Proteomes" id="UP000070539">
    <property type="component" value="Unassembled WGS sequence"/>
</dbReference>
<protein>
    <recommendedName>
        <fullName evidence="12">DUF421 domain-containing protein</fullName>
    </recommendedName>
</protein>
<evidence type="ECO:0000256" key="1">
    <source>
        <dbReference type="ARBA" id="ARBA00004651"/>
    </source>
</evidence>
<evidence type="ECO:0000256" key="5">
    <source>
        <dbReference type="ARBA" id="ARBA00022989"/>
    </source>
</evidence>
<comment type="similarity">
    <text evidence="2">Belongs to the UPF0702 family.</text>
</comment>
<name>A0A136WCK1_9FIRM</name>
<keyword evidence="4 7" id="KW-0812">Transmembrane</keyword>
<keyword evidence="5 7" id="KW-1133">Transmembrane helix</keyword>
<dbReference type="PATRIC" id="fig|36847.3.peg.2803"/>
<feature type="transmembrane region" description="Helical" evidence="7">
    <location>
        <begin position="58"/>
        <end position="80"/>
    </location>
</feature>
<dbReference type="EMBL" id="LRVM01000009">
    <property type="protein sequence ID" value="KXL52242.1"/>
    <property type="molecule type" value="Genomic_DNA"/>
</dbReference>
<dbReference type="PANTHER" id="PTHR34582">
    <property type="entry name" value="UPF0702 TRANSMEMBRANE PROTEIN YCAP"/>
    <property type="match status" value="1"/>
</dbReference>
<comment type="caution">
    <text evidence="10">The sequence shown here is derived from an EMBL/GenBank/DDBJ whole genome shotgun (WGS) entry which is preliminary data.</text>
</comment>
<dbReference type="Gene3D" id="3.30.240.20">
    <property type="entry name" value="bsu07140 like domains"/>
    <property type="match status" value="2"/>
</dbReference>
<accession>A0A136WCK1</accession>
<feature type="transmembrane region" description="Helical" evidence="7">
    <location>
        <begin position="6"/>
        <end position="25"/>
    </location>
</feature>
<feature type="domain" description="YetF-like N-terminal transmembrane" evidence="9">
    <location>
        <begin position="3"/>
        <end position="76"/>
    </location>
</feature>
<dbReference type="GO" id="GO:0005886">
    <property type="term" value="C:plasma membrane"/>
    <property type="evidence" value="ECO:0007669"/>
    <property type="project" value="UniProtKB-SubCell"/>
</dbReference>
<dbReference type="RefSeq" id="WP_066089457.1">
    <property type="nucleotide sequence ID" value="NZ_LRVM01000009.1"/>
</dbReference>
<evidence type="ECO:0000256" key="4">
    <source>
        <dbReference type="ARBA" id="ARBA00022692"/>
    </source>
</evidence>
<dbReference type="STRING" id="36847.CLNEO_24070"/>
<evidence type="ECO:0000256" key="2">
    <source>
        <dbReference type="ARBA" id="ARBA00006448"/>
    </source>
</evidence>
<keyword evidence="6 7" id="KW-0472">Membrane</keyword>
<evidence type="ECO:0008006" key="12">
    <source>
        <dbReference type="Google" id="ProtNLM"/>
    </source>
</evidence>
<evidence type="ECO:0000313" key="11">
    <source>
        <dbReference type="Proteomes" id="UP000070539"/>
    </source>
</evidence>
<feature type="transmembrane region" description="Helical" evidence="7">
    <location>
        <begin position="32"/>
        <end position="52"/>
    </location>
</feature>
<dbReference type="InterPro" id="IPR048454">
    <property type="entry name" value="YetF_N"/>
</dbReference>
<organism evidence="10 11">
    <name type="scientific">Anaerotignum neopropionicum</name>
    <dbReference type="NCBI Taxonomy" id="36847"/>
    <lineage>
        <taxon>Bacteria</taxon>
        <taxon>Bacillati</taxon>
        <taxon>Bacillota</taxon>
        <taxon>Clostridia</taxon>
        <taxon>Lachnospirales</taxon>
        <taxon>Anaerotignaceae</taxon>
        <taxon>Anaerotignum</taxon>
    </lineage>
</organism>
<dbReference type="AlphaFoldDB" id="A0A136WCK1"/>
<evidence type="ECO:0000259" key="9">
    <source>
        <dbReference type="Pfam" id="PF20730"/>
    </source>
</evidence>
<dbReference type="Pfam" id="PF04239">
    <property type="entry name" value="DUF421"/>
    <property type="match status" value="1"/>
</dbReference>
<evidence type="ECO:0000256" key="3">
    <source>
        <dbReference type="ARBA" id="ARBA00022475"/>
    </source>
</evidence>
<evidence type="ECO:0000256" key="7">
    <source>
        <dbReference type="SAM" id="Phobius"/>
    </source>
</evidence>
<dbReference type="InterPro" id="IPR023090">
    <property type="entry name" value="UPF0702_alpha/beta_dom_sf"/>
</dbReference>
<evidence type="ECO:0000259" key="8">
    <source>
        <dbReference type="Pfam" id="PF04239"/>
    </source>
</evidence>
<keyword evidence="11" id="KW-1185">Reference proteome</keyword>
<dbReference type="OrthoDB" id="9778331at2"/>
<sequence length="236" mass="27015">MEYLKIFVRIITILPLFLFITLLTGRRKIGELPVFDFLTVLILGSVVGADIADPKIEHLPTAFAVMVIMFLHYIYSIVIIKNRKLGKWLTFEPVVVIENGQFVKGNMRRLKYSIDNILTLLREKDVFDISEVEFAVIESTGQLSVQKKSQFHPVTPNDVNLDTEYKGLSLPLIVEGEVYKNNLHKLGLNEDWLRKQLSENDINSVKEIFFASINSQGKLYISKGLEKPLKIAVLRH</sequence>
<comment type="subcellular location">
    <subcellularLocation>
        <location evidence="1">Cell membrane</location>
        <topology evidence="1">Multi-pass membrane protein</topology>
    </subcellularLocation>
</comment>